<gene>
    <name evidence="2" type="ORF">NDU88_002141</name>
</gene>
<keyword evidence="3" id="KW-1185">Reference proteome</keyword>
<proteinExistence type="predicted"/>
<dbReference type="Proteomes" id="UP001066276">
    <property type="component" value="Chromosome 7"/>
</dbReference>
<sequence length="149" mass="16421">MDGGQPLQRNAEQERRSSTVKLSAEPPNCSPFESSNCRSGWRCFRPADAVVMQKEPEEHEAGETGGADERRSGSPRGRNSSKRQAADNQDSRPIESNCCSRRCLHQAAPEAARPPRCLLFSPLLLGYVMNMDNAFQVMEGPWGCNNNPG</sequence>
<dbReference type="AlphaFoldDB" id="A0AAV7PD81"/>
<feature type="compositionally biased region" description="Basic and acidic residues" evidence="1">
    <location>
        <begin position="54"/>
        <end position="72"/>
    </location>
</feature>
<evidence type="ECO:0000313" key="2">
    <source>
        <dbReference type="EMBL" id="KAJ1123673.1"/>
    </source>
</evidence>
<evidence type="ECO:0000313" key="3">
    <source>
        <dbReference type="Proteomes" id="UP001066276"/>
    </source>
</evidence>
<protein>
    <submittedName>
        <fullName evidence="2">Uncharacterized protein</fullName>
    </submittedName>
</protein>
<feature type="region of interest" description="Disordered" evidence="1">
    <location>
        <begin position="1"/>
        <end position="40"/>
    </location>
</feature>
<comment type="caution">
    <text evidence="2">The sequence shown here is derived from an EMBL/GenBank/DDBJ whole genome shotgun (WGS) entry which is preliminary data.</text>
</comment>
<evidence type="ECO:0000256" key="1">
    <source>
        <dbReference type="SAM" id="MobiDB-lite"/>
    </source>
</evidence>
<name>A0AAV7PD81_PLEWA</name>
<dbReference type="EMBL" id="JANPWB010000011">
    <property type="protein sequence ID" value="KAJ1123673.1"/>
    <property type="molecule type" value="Genomic_DNA"/>
</dbReference>
<feature type="region of interest" description="Disordered" evidence="1">
    <location>
        <begin position="52"/>
        <end position="94"/>
    </location>
</feature>
<organism evidence="2 3">
    <name type="scientific">Pleurodeles waltl</name>
    <name type="common">Iberian ribbed newt</name>
    <dbReference type="NCBI Taxonomy" id="8319"/>
    <lineage>
        <taxon>Eukaryota</taxon>
        <taxon>Metazoa</taxon>
        <taxon>Chordata</taxon>
        <taxon>Craniata</taxon>
        <taxon>Vertebrata</taxon>
        <taxon>Euteleostomi</taxon>
        <taxon>Amphibia</taxon>
        <taxon>Batrachia</taxon>
        <taxon>Caudata</taxon>
        <taxon>Salamandroidea</taxon>
        <taxon>Salamandridae</taxon>
        <taxon>Pleurodelinae</taxon>
        <taxon>Pleurodeles</taxon>
    </lineage>
</organism>
<accession>A0AAV7PD81</accession>
<reference evidence="2" key="1">
    <citation type="journal article" date="2022" name="bioRxiv">
        <title>Sequencing and chromosome-scale assembly of the giantPleurodeles waltlgenome.</title>
        <authorList>
            <person name="Brown T."/>
            <person name="Elewa A."/>
            <person name="Iarovenko S."/>
            <person name="Subramanian E."/>
            <person name="Araus A.J."/>
            <person name="Petzold A."/>
            <person name="Susuki M."/>
            <person name="Suzuki K.-i.T."/>
            <person name="Hayashi T."/>
            <person name="Toyoda A."/>
            <person name="Oliveira C."/>
            <person name="Osipova E."/>
            <person name="Leigh N.D."/>
            <person name="Simon A."/>
            <person name="Yun M.H."/>
        </authorList>
    </citation>
    <scope>NUCLEOTIDE SEQUENCE</scope>
    <source>
        <strain evidence="2">20211129_DDA</strain>
        <tissue evidence="2">Liver</tissue>
    </source>
</reference>